<proteinExistence type="predicted"/>
<evidence type="ECO:0000313" key="1">
    <source>
        <dbReference type="EMBL" id="MPN33949.1"/>
    </source>
</evidence>
<dbReference type="SUPFAM" id="SSF56784">
    <property type="entry name" value="HAD-like"/>
    <property type="match status" value="1"/>
</dbReference>
<dbReference type="InterPro" id="IPR036412">
    <property type="entry name" value="HAD-like_sf"/>
</dbReference>
<comment type="caution">
    <text evidence="1">The sequence shown here is derived from an EMBL/GenBank/DDBJ whole genome shotgun (WGS) entry which is preliminary data.</text>
</comment>
<gene>
    <name evidence="1" type="ORF">SDC9_181441</name>
</gene>
<organism evidence="1">
    <name type="scientific">bioreactor metagenome</name>
    <dbReference type="NCBI Taxonomy" id="1076179"/>
    <lineage>
        <taxon>unclassified sequences</taxon>
        <taxon>metagenomes</taxon>
        <taxon>ecological metagenomes</taxon>
    </lineage>
</organism>
<dbReference type="AlphaFoldDB" id="A0A645H787"/>
<dbReference type="PANTHER" id="PTHR43611:SF3">
    <property type="entry name" value="FLAVIN MONONUCLEOTIDE HYDROLASE 1, CHLOROPLATIC"/>
    <property type="match status" value="1"/>
</dbReference>
<name>A0A645H787_9ZZZZ</name>
<dbReference type="InterPro" id="IPR023214">
    <property type="entry name" value="HAD_sf"/>
</dbReference>
<dbReference type="InterPro" id="IPR006439">
    <property type="entry name" value="HAD-SF_hydro_IA"/>
</dbReference>
<evidence type="ECO:0008006" key="2">
    <source>
        <dbReference type="Google" id="ProtNLM"/>
    </source>
</evidence>
<accession>A0A645H787</accession>
<dbReference type="Pfam" id="PF00702">
    <property type="entry name" value="Hydrolase"/>
    <property type="match status" value="1"/>
</dbReference>
<dbReference type="EMBL" id="VSSQ01086730">
    <property type="protein sequence ID" value="MPN33949.1"/>
    <property type="molecule type" value="Genomic_DNA"/>
</dbReference>
<dbReference type="Gene3D" id="3.40.50.1000">
    <property type="entry name" value="HAD superfamily/HAD-like"/>
    <property type="match status" value="1"/>
</dbReference>
<dbReference type="NCBIfam" id="TIGR01509">
    <property type="entry name" value="HAD-SF-IA-v3"/>
    <property type="match status" value="1"/>
</dbReference>
<dbReference type="PANTHER" id="PTHR43611">
    <property type="entry name" value="ALPHA-D-GLUCOSE 1-PHOSPHATE PHOSPHATASE"/>
    <property type="match status" value="1"/>
</dbReference>
<reference evidence="1" key="1">
    <citation type="submission" date="2019-08" db="EMBL/GenBank/DDBJ databases">
        <authorList>
            <person name="Kucharzyk K."/>
            <person name="Murdoch R.W."/>
            <person name="Higgins S."/>
            <person name="Loffler F."/>
        </authorList>
    </citation>
    <scope>NUCLEOTIDE SEQUENCE</scope>
</reference>
<protein>
    <recommendedName>
        <fullName evidence="2">Phosphoglycolate phosphatase</fullName>
    </recommendedName>
</protein>
<sequence length="72" mass="7775">MVKPDRQIYELACSKLGVSPSEAVFIDDRQGNVDAAIQYGLHGLLFKDVPSLEAELNKLGVNAGTTRSTGRI</sequence>